<proteinExistence type="predicted"/>
<reference evidence="2" key="2">
    <citation type="submission" date="2025-08" db="UniProtKB">
        <authorList>
            <consortium name="Ensembl"/>
        </authorList>
    </citation>
    <scope>IDENTIFICATION</scope>
</reference>
<evidence type="ECO:0000313" key="3">
    <source>
        <dbReference type="Proteomes" id="UP000694580"/>
    </source>
</evidence>
<evidence type="ECO:0000256" key="1">
    <source>
        <dbReference type="SAM" id="Phobius"/>
    </source>
</evidence>
<keyword evidence="1" id="KW-1133">Transmembrane helix</keyword>
<dbReference type="Ensembl" id="ENSDCDT00010006881.1">
    <property type="protein sequence ID" value="ENSDCDP00010006660.1"/>
    <property type="gene ID" value="ENSDCDG00010002853.1"/>
</dbReference>
<dbReference type="GeneTree" id="ENSGT00940000171785"/>
<protein>
    <submittedName>
        <fullName evidence="2">Uncharacterized protein</fullName>
    </submittedName>
</protein>
<dbReference type="Proteomes" id="UP000694580">
    <property type="component" value="Chromosome 4"/>
</dbReference>
<sequence length="161" mass="18251">MCIYKRSSVLQTQEKRQCLCSDVLYCVETSGFGKLIFGHGTKLTIQMKEEREPTFYTLKKNGTTACLATDFSKHDAVNSTEPFEGLESTRLNGEKLFSAVAIVESEDVCEPEHIGKCESTEAFETDEKFNFLSLTILGLRILFLKTIIFNVLMTIRICIRQ</sequence>
<feature type="transmembrane region" description="Helical" evidence="1">
    <location>
        <begin position="131"/>
        <end position="152"/>
    </location>
</feature>
<evidence type="ECO:0000313" key="2">
    <source>
        <dbReference type="Ensembl" id="ENSDCDP00010006660.1"/>
    </source>
</evidence>
<keyword evidence="3" id="KW-1185">Reference proteome</keyword>
<accession>A0AAY4AEW3</accession>
<reference evidence="2" key="3">
    <citation type="submission" date="2025-09" db="UniProtKB">
        <authorList>
            <consortium name="Ensembl"/>
        </authorList>
    </citation>
    <scope>IDENTIFICATION</scope>
</reference>
<organism evidence="2 3">
    <name type="scientific">Denticeps clupeoides</name>
    <name type="common">denticle herring</name>
    <dbReference type="NCBI Taxonomy" id="299321"/>
    <lineage>
        <taxon>Eukaryota</taxon>
        <taxon>Metazoa</taxon>
        <taxon>Chordata</taxon>
        <taxon>Craniata</taxon>
        <taxon>Vertebrata</taxon>
        <taxon>Euteleostomi</taxon>
        <taxon>Actinopterygii</taxon>
        <taxon>Neopterygii</taxon>
        <taxon>Teleostei</taxon>
        <taxon>Clupei</taxon>
        <taxon>Clupeiformes</taxon>
        <taxon>Denticipitoidei</taxon>
        <taxon>Denticipitidae</taxon>
        <taxon>Denticeps</taxon>
    </lineage>
</organism>
<keyword evidence="1" id="KW-0812">Transmembrane</keyword>
<keyword evidence="1" id="KW-0472">Membrane</keyword>
<reference evidence="2 3" key="1">
    <citation type="submission" date="2020-06" db="EMBL/GenBank/DDBJ databases">
        <authorList>
            <consortium name="Wellcome Sanger Institute Data Sharing"/>
        </authorList>
    </citation>
    <scope>NUCLEOTIDE SEQUENCE [LARGE SCALE GENOMIC DNA]</scope>
</reference>
<name>A0AAY4AEW3_9TELE</name>
<dbReference type="AlphaFoldDB" id="A0AAY4AEW3"/>